<keyword evidence="9" id="KW-0411">Iron-sulfur</keyword>
<dbReference type="InterPro" id="IPR011545">
    <property type="entry name" value="DEAD/DEAH_box_helicase_dom"/>
</dbReference>
<dbReference type="GO" id="GO:0046872">
    <property type="term" value="F:metal ion binding"/>
    <property type="evidence" value="ECO:0007669"/>
    <property type="project" value="UniProtKB-KW"/>
</dbReference>
<reference evidence="15 16" key="1">
    <citation type="journal article" date="2015" name="Genome Announc.">
        <title>Expanding the biotechnology potential of lactobacilli through comparative genomics of 213 strains and associated genera.</title>
        <authorList>
            <person name="Sun Z."/>
            <person name="Harris H.M."/>
            <person name="McCann A."/>
            <person name="Guo C."/>
            <person name="Argimon S."/>
            <person name="Zhang W."/>
            <person name="Yang X."/>
            <person name="Jeffery I.B."/>
            <person name="Cooney J.C."/>
            <person name="Kagawa T.F."/>
            <person name="Liu W."/>
            <person name="Song Y."/>
            <person name="Salvetti E."/>
            <person name="Wrobel A."/>
            <person name="Rasinkangas P."/>
            <person name="Parkhill J."/>
            <person name="Rea M.C."/>
            <person name="O'Sullivan O."/>
            <person name="Ritari J."/>
            <person name="Douillard F.P."/>
            <person name="Paul Ross R."/>
            <person name="Yang R."/>
            <person name="Briner A.E."/>
            <person name="Felis G.E."/>
            <person name="de Vos W.M."/>
            <person name="Barrangou R."/>
            <person name="Klaenhammer T.R."/>
            <person name="Caufield P.W."/>
            <person name="Cui Y."/>
            <person name="Zhang H."/>
            <person name="O'Toole P.W."/>
        </authorList>
    </citation>
    <scope>NUCLEOTIDE SEQUENCE [LARGE SCALE GENOMIC DNA]</scope>
    <source>
        <strain evidence="15 16">DSM 20003</strain>
    </source>
</reference>
<keyword evidence="6 15" id="KW-0347">Helicase</keyword>
<sequence>MATQIGVRTLVEFVLRQGDLNARLNSQNTAWQGAKLHRALQQAHREADYQKEVYLKQTVTLAGQDYVIDGRADGVWSTAGDYTVEEIKTSDVPFETLPDNQLTLYWGQAQVYGHFLCHDFDLPAINLELVYYQTDNDAVTRVQRRFKRAELADFFEEMVQEYSDWLQMQAEWHQTRDQSAQQLQFPFGDYRPNQRQLAVAVYKTIARQKELFVEAPTGTGKTISTLFPAIKALGAGQCQRLFYLTAKQSTRQVAEETLALLATKQLRLKSVTLTAKDQITFPEEVDVPPEQNPYFLGYYDRLKPALRDLMAHEDQWTRAVIETYARKHQVDPFEFSLDAALLADVVICDYNYLFDPIVYLQRFFADTDPNQVFLIDEAHNLVDRSRSMYSAALASQPVADLVKQLKPEPKLQKATKTLRAAFTALSKPLRDAETTQQVQAAPAETFQAALFKWQGKVHDWLGAQEPDAPLVTPVLTVYFQALTYLKISDLYGDNYQTLIQYDPTQRQTTIKQLCLDSAPFLKQCLAKGGSAILFSATLTPLSYYQQVLGGTEASFQFQVPSPFPPAHQALLIAQYVQTTYQQRAANLPKIVASLGALVQGKVGNYLCFLPSYQYLTTVQTAFEQAYPAIETCAQTPTMTAAERTAFLAQFQPEPTATLLGFAVLGGSFAEGIDLKGERLIGVAVVSVGLPGLSVERNLVRDYFQQTQHAGFQYAYQLPGLNHVLQAAGRLIRDTADRGIILLLDQRFGTPRYTQFFPAHWQFYQRLTQPQQLSAQIQQFWAETARKQ</sequence>
<keyword evidence="5" id="KW-0378">Hydrolase</keyword>
<keyword evidence="3" id="KW-0547">Nucleotide-binding</keyword>
<dbReference type="InterPro" id="IPR042493">
    <property type="entry name" value="XPD_DNA_FeS"/>
</dbReference>
<accession>A0A0R1H0H2</accession>
<dbReference type="EMBL" id="AZDA01000021">
    <property type="protein sequence ID" value="KRK40125.1"/>
    <property type="molecule type" value="Genomic_DNA"/>
</dbReference>
<dbReference type="SUPFAM" id="SSF52540">
    <property type="entry name" value="P-loop containing nucleoside triphosphate hydrolases"/>
    <property type="match status" value="2"/>
</dbReference>
<keyword evidence="10" id="KW-0238">DNA-binding</keyword>
<dbReference type="InterPro" id="IPR011604">
    <property type="entry name" value="PDDEXK-like_dom_sf"/>
</dbReference>
<keyword evidence="4" id="KW-0227">DNA damage</keyword>
<dbReference type="InterPro" id="IPR027417">
    <property type="entry name" value="P-loop_NTPase"/>
</dbReference>
<evidence type="ECO:0000256" key="2">
    <source>
        <dbReference type="ARBA" id="ARBA00022723"/>
    </source>
</evidence>
<keyword evidence="2" id="KW-0479">Metal-binding</keyword>
<evidence type="ECO:0000256" key="9">
    <source>
        <dbReference type="ARBA" id="ARBA00023014"/>
    </source>
</evidence>
<keyword evidence="1" id="KW-0004">4Fe-4S</keyword>
<dbReference type="InterPro" id="IPR014013">
    <property type="entry name" value="Helic_SF1/SF2_ATP-bd_DinG/Rad3"/>
</dbReference>
<evidence type="ECO:0000256" key="4">
    <source>
        <dbReference type="ARBA" id="ARBA00022763"/>
    </source>
</evidence>
<dbReference type="InterPro" id="IPR006554">
    <property type="entry name" value="Helicase-like_DEXD_c2"/>
</dbReference>
<dbReference type="PANTHER" id="PTHR11472:SF34">
    <property type="entry name" value="REGULATOR OF TELOMERE ELONGATION HELICASE 1"/>
    <property type="match status" value="1"/>
</dbReference>
<keyword evidence="12" id="KW-0413">Isomerase</keyword>
<proteinExistence type="inferred from homology"/>
<dbReference type="Gene3D" id="1.10.275.40">
    <property type="match status" value="1"/>
</dbReference>
<evidence type="ECO:0000256" key="6">
    <source>
        <dbReference type="ARBA" id="ARBA00022806"/>
    </source>
</evidence>
<dbReference type="SMART" id="SM00488">
    <property type="entry name" value="DEXDc2"/>
    <property type="match status" value="1"/>
</dbReference>
<dbReference type="InterPro" id="IPR045028">
    <property type="entry name" value="DinG/Rad3-like"/>
</dbReference>
<dbReference type="GO" id="GO:0016818">
    <property type="term" value="F:hydrolase activity, acting on acid anhydrides, in phosphorus-containing anhydrides"/>
    <property type="evidence" value="ECO:0007669"/>
    <property type="project" value="InterPro"/>
</dbReference>
<comment type="caution">
    <text evidence="15">The sequence shown here is derived from an EMBL/GenBank/DDBJ whole genome shotgun (WGS) entry which is preliminary data.</text>
</comment>
<keyword evidence="11" id="KW-0234">DNA repair</keyword>
<evidence type="ECO:0000259" key="14">
    <source>
        <dbReference type="PROSITE" id="PS51193"/>
    </source>
</evidence>
<dbReference type="Gene3D" id="3.90.320.10">
    <property type="match status" value="1"/>
</dbReference>
<dbReference type="Pfam" id="PF13307">
    <property type="entry name" value="Helicase_C_2"/>
    <property type="match status" value="1"/>
</dbReference>
<evidence type="ECO:0000256" key="12">
    <source>
        <dbReference type="ARBA" id="ARBA00023235"/>
    </source>
</evidence>
<keyword evidence="7" id="KW-0067">ATP-binding</keyword>
<organism evidence="15 16">
    <name type="scientific">Loigolactobacillus bifermentans DSM 20003</name>
    <dbReference type="NCBI Taxonomy" id="1423726"/>
    <lineage>
        <taxon>Bacteria</taxon>
        <taxon>Bacillati</taxon>
        <taxon>Bacillota</taxon>
        <taxon>Bacilli</taxon>
        <taxon>Lactobacillales</taxon>
        <taxon>Lactobacillaceae</taxon>
        <taxon>Loigolactobacillus</taxon>
    </lineage>
</organism>
<dbReference type="Proteomes" id="UP000051461">
    <property type="component" value="Unassembled WGS sequence"/>
</dbReference>
<evidence type="ECO:0000256" key="5">
    <source>
        <dbReference type="ARBA" id="ARBA00022801"/>
    </source>
</evidence>
<evidence type="ECO:0000256" key="8">
    <source>
        <dbReference type="ARBA" id="ARBA00023004"/>
    </source>
</evidence>
<dbReference type="Gene3D" id="1.10.30.20">
    <property type="entry name" value="Bacterial XPD DNA helicase, FeS cluster domain"/>
    <property type="match status" value="1"/>
</dbReference>
<dbReference type="PANTHER" id="PTHR11472">
    <property type="entry name" value="DNA REPAIR DEAD HELICASE RAD3/XP-D SUBFAMILY MEMBER"/>
    <property type="match status" value="1"/>
</dbReference>
<dbReference type="InterPro" id="IPR006555">
    <property type="entry name" value="ATP-dep_Helicase_C"/>
</dbReference>
<dbReference type="RefSeq" id="WP_057903822.1">
    <property type="nucleotide sequence ID" value="NZ_AZDA01000021.1"/>
</dbReference>
<evidence type="ECO:0000256" key="13">
    <source>
        <dbReference type="ARBA" id="ARBA00038058"/>
    </source>
</evidence>
<dbReference type="PROSITE" id="PS51193">
    <property type="entry name" value="HELICASE_ATP_BIND_2"/>
    <property type="match status" value="1"/>
</dbReference>
<dbReference type="SMART" id="SM00491">
    <property type="entry name" value="HELICc2"/>
    <property type="match status" value="1"/>
</dbReference>
<evidence type="ECO:0000256" key="10">
    <source>
        <dbReference type="ARBA" id="ARBA00023125"/>
    </source>
</evidence>
<dbReference type="STRING" id="1423726.FC07_GL001325"/>
<dbReference type="GO" id="GO:0003677">
    <property type="term" value="F:DNA binding"/>
    <property type="evidence" value="ECO:0007669"/>
    <property type="project" value="UniProtKB-KW"/>
</dbReference>
<dbReference type="GO" id="GO:0006281">
    <property type="term" value="P:DNA repair"/>
    <property type="evidence" value="ECO:0007669"/>
    <property type="project" value="UniProtKB-KW"/>
</dbReference>
<dbReference type="Pfam" id="PF06733">
    <property type="entry name" value="DEAD_2"/>
    <property type="match status" value="1"/>
</dbReference>
<dbReference type="GO" id="GO:0003678">
    <property type="term" value="F:DNA helicase activity"/>
    <property type="evidence" value="ECO:0007669"/>
    <property type="project" value="InterPro"/>
</dbReference>
<dbReference type="InterPro" id="IPR010614">
    <property type="entry name" value="RAD3-like_helicase_DEAD"/>
</dbReference>
<dbReference type="GO" id="GO:0005524">
    <property type="term" value="F:ATP binding"/>
    <property type="evidence" value="ECO:0007669"/>
    <property type="project" value="UniProtKB-KW"/>
</dbReference>
<keyword evidence="16" id="KW-1185">Reference proteome</keyword>
<dbReference type="Gene3D" id="3.40.50.300">
    <property type="entry name" value="P-loop containing nucleotide triphosphate hydrolases"/>
    <property type="match status" value="2"/>
</dbReference>
<gene>
    <name evidence="15" type="ORF">FC07_GL001325</name>
</gene>
<dbReference type="OrthoDB" id="9765586at2"/>
<protein>
    <submittedName>
        <fullName evidence="15">Putative DNA helicase (Putative)</fullName>
    </submittedName>
</protein>
<evidence type="ECO:0000313" key="15">
    <source>
        <dbReference type="EMBL" id="KRK40125.1"/>
    </source>
</evidence>
<name>A0A0R1H0H2_9LACO</name>
<evidence type="ECO:0000313" key="16">
    <source>
        <dbReference type="Proteomes" id="UP000051461"/>
    </source>
</evidence>
<evidence type="ECO:0000256" key="7">
    <source>
        <dbReference type="ARBA" id="ARBA00022840"/>
    </source>
</evidence>
<dbReference type="Pfam" id="PF00270">
    <property type="entry name" value="DEAD"/>
    <property type="match status" value="1"/>
</dbReference>
<dbReference type="PATRIC" id="fig|1423726.3.peg.1371"/>
<dbReference type="AlphaFoldDB" id="A0A0R1H0H2"/>
<dbReference type="GO" id="GO:0051539">
    <property type="term" value="F:4 iron, 4 sulfur cluster binding"/>
    <property type="evidence" value="ECO:0007669"/>
    <property type="project" value="UniProtKB-KW"/>
</dbReference>
<keyword evidence="8" id="KW-0408">Iron</keyword>
<evidence type="ECO:0000256" key="1">
    <source>
        <dbReference type="ARBA" id="ARBA00022485"/>
    </source>
</evidence>
<comment type="similarity">
    <text evidence="13">Belongs to the helicase family. DinG subfamily.</text>
</comment>
<evidence type="ECO:0000256" key="3">
    <source>
        <dbReference type="ARBA" id="ARBA00022741"/>
    </source>
</evidence>
<feature type="domain" description="Helicase ATP-binding" evidence="14">
    <location>
        <begin position="180"/>
        <end position="441"/>
    </location>
</feature>
<evidence type="ECO:0000256" key="11">
    <source>
        <dbReference type="ARBA" id="ARBA00023204"/>
    </source>
</evidence>